<dbReference type="SUPFAM" id="SSF55048">
    <property type="entry name" value="Probable ACP-binding domain of malonyl-CoA ACP transacylase"/>
    <property type="match status" value="1"/>
</dbReference>
<protein>
    <recommendedName>
        <fullName evidence="4">Malonyl CoA-acyl carrier protein transacylase</fullName>
        <ecNumber evidence="4">2.3.1.39</ecNumber>
    </recommendedName>
</protein>
<dbReference type="InterPro" id="IPR016035">
    <property type="entry name" value="Acyl_Trfase/lysoPLipase"/>
</dbReference>
<keyword evidence="9" id="KW-1185">Reference proteome</keyword>
<evidence type="ECO:0000256" key="2">
    <source>
        <dbReference type="ARBA" id="ARBA00023315"/>
    </source>
</evidence>
<dbReference type="Gene3D" id="3.30.70.250">
    <property type="entry name" value="Malonyl-CoA ACP transacylase, ACP-binding"/>
    <property type="match status" value="1"/>
</dbReference>
<organism evidence="8">
    <name type="scientific">Intestinibacter bartlettii</name>
    <dbReference type="NCBI Taxonomy" id="261299"/>
    <lineage>
        <taxon>Bacteria</taxon>
        <taxon>Bacillati</taxon>
        <taxon>Bacillota</taxon>
        <taxon>Clostridia</taxon>
        <taxon>Peptostreptococcales</taxon>
        <taxon>Peptostreptococcaceae</taxon>
        <taxon>Intestinibacter</taxon>
    </lineage>
</organism>
<dbReference type="InterPro" id="IPR050858">
    <property type="entry name" value="Mal-CoA-ACP_Trans/PKS_FabD"/>
</dbReference>
<evidence type="ECO:0000313" key="8">
    <source>
        <dbReference type="EMBL" id="VYT98540.1"/>
    </source>
</evidence>
<dbReference type="PANTHER" id="PTHR42681:SF1">
    <property type="entry name" value="MALONYL-COA-ACYL CARRIER PROTEIN TRANSACYLASE, MITOCHONDRIAL"/>
    <property type="match status" value="1"/>
</dbReference>
<evidence type="ECO:0000256" key="4">
    <source>
        <dbReference type="PIRNR" id="PIRNR000446"/>
    </source>
</evidence>
<dbReference type="GO" id="GO:0004314">
    <property type="term" value="F:[acyl-carrier-protein] S-malonyltransferase activity"/>
    <property type="evidence" value="ECO:0007669"/>
    <property type="project" value="UniProtKB-EC"/>
</dbReference>
<dbReference type="InterPro" id="IPR016036">
    <property type="entry name" value="Malonyl_transacylase_ACP-bd"/>
</dbReference>
<sequence>MKDNIAFLFPGQGSQYIGMGKDLYDNINECKYIFDKGDEILQMPMKEMIFYGREEDLKRTRYSQIAILLTSLACAKAIELRGISPKYTVGLSLGEYGALIESGAINFEDGVKLIKKRAEIMDSEISPEKGTMAAILKLNSQKVEELIKRSNEFGLVEGANYNCPGQTVISGEVNAINESVKIAKELGGRAVILNVSGPFHSSMYEKASYDFFEELKDIKINDFEKIAYSNVKGAPYEKNDDVRELLRKQIMSPVLFEKSIRDLIDKKVDTFIEVGPGKTLSGFIKKIDKKVNIYNVEDMESLNKTAEELTLQA</sequence>
<dbReference type="NCBIfam" id="TIGR00128">
    <property type="entry name" value="fabD"/>
    <property type="match status" value="1"/>
</dbReference>
<reference evidence="7 9" key="2">
    <citation type="submission" date="2021-10" db="EMBL/GenBank/DDBJ databases">
        <title>Collection of gut derived symbiotic bacterial strains cultured from healthy donors.</title>
        <authorList>
            <person name="Lin H."/>
            <person name="Littmann E."/>
            <person name="Claire K."/>
            <person name="Pamer E."/>
        </authorList>
    </citation>
    <scope>NUCLEOTIDE SEQUENCE [LARGE SCALE GENOMIC DNA]</scope>
    <source>
        <strain evidence="7 9">MSK.17.68</strain>
    </source>
</reference>
<accession>A0A6N3B927</accession>
<dbReference type="InterPro" id="IPR024925">
    <property type="entry name" value="Malonyl_CoA-ACP_transAc"/>
</dbReference>
<dbReference type="Gene3D" id="3.40.366.10">
    <property type="entry name" value="Malonyl-Coenzyme A Acyl Carrier Protein, domain 2"/>
    <property type="match status" value="1"/>
</dbReference>
<dbReference type="EC" id="2.3.1.39" evidence="4"/>
<evidence type="ECO:0000256" key="3">
    <source>
        <dbReference type="ARBA" id="ARBA00048462"/>
    </source>
</evidence>
<dbReference type="GO" id="GO:0005829">
    <property type="term" value="C:cytosol"/>
    <property type="evidence" value="ECO:0007669"/>
    <property type="project" value="TreeGrafter"/>
</dbReference>
<evidence type="ECO:0000313" key="7">
    <source>
        <dbReference type="EMBL" id="MCB5447159.1"/>
    </source>
</evidence>
<dbReference type="PIRSF" id="PIRSF000446">
    <property type="entry name" value="Mct"/>
    <property type="match status" value="1"/>
</dbReference>
<dbReference type="FunFam" id="3.30.70.250:FF:000001">
    <property type="entry name" value="Malonyl CoA-acyl carrier protein transacylase"/>
    <property type="match status" value="1"/>
</dbReference>
<dbReference type="PANTHER" id="PTHR42681">
    <property type="entry name" value="MALONYL-COA-ACYL CARRIER PROTEIN TRANSACYLASE, MITOCHONDRIAL"/>
    <property type="match status" value="1"/>
</dbReference>
<dbReference type="InterPro" id="IPR014043">
    <property type="entry name" value="Acyl_transferase_dom"/>
</dbReference>
<dbReference type="EMBL" id="CACRUE010000024">
    <property type="protein sequence ID" value="VYT98540.1"/>
    <property type="molecule type" value="Genomic_DNA"/>
</dbReference>
<feature type="active site" evidence="5">
    <location>
        <position position="92"/>
    </location>
</feature>
<evidence type="ECO:0000313" key="9">
    <source>
        <dbReference type="Proteomes" id="UP001299409"/>
    </source>
</evidence>
<keyword evidence="2 4" id="KW-0012">Acyltransferase</keyword>
<feature type="domain" description="Malonyl-CoA:ACP transacylase (MAT)" evidence="6">
    <location>
        <begin position="8"/>
        <end position="306"/>
    </location>
</feature>
<dbReference type="RefSeq" id="WP_024037145.1">
    <property type="nucleotide sequence ID" value="NZ_BAABXU010000001.1"/>
</dbReference>
<dbReference type="InterPro" id="IPR004410">
    <property type="entry name" value="Malonyl_CoA-ACP_transAc_FabD"/>
</dbReference>
<keyword evidence="1 4" id="KW-0808">Transferase</keyword>
<dbReference type="GO" id="GO:0006633">
    <property type="term" value="P:fatty acid biosynthetic process"/>
    <property type="evidence" value="ECO:0007669"/>
    <property type="project" value="TreeGrafter"/>
</dbReference>
<dbReference type="AlphaFoldDB" id="A0A6N3B927"/>
<dbReference type="SMART" id="SM00827">
    <property type="entry name" value="PKS_AT"/>
    <property type="match status" value="1"/>
</dbReference>
<name>A0A6N3B927_9FIRM</name>
<dbReference type="Proteomes" id="UP001299409">
    <property type="component" value="Unassembled WGS sequence"/>
</dbReference>
<dbReference type="Pfam" id="PF00698">
    <property type="entry name" value="Acyl_transf_1"/>
    <property type="match status" value="1"/>
</dbReference>
<feature type="active site" evidence="5">
    <location>
        <position position="200"/>
    </location>
</feature>
<dbReference type="SUPFAM" id="SSF52151">
    <property type="entry name" value="FabD/lysophospholipase-like"/>
    <property type="match status" value="1"/>
</dbReference>
<gene>
    <name evidence="8" type="primary">fabD_1</name>
    <name evidence="7" type="synonym">fabD</name>
    <name evidence="8" type="ORF">IBLFYP30_01454</name>
    <name evidence="7" type="ORF">LIP50_13215</name>
</gene>
<comment type="similarity">
    <text evidence="4">Belongs to the fabD family.</text>
</comment>
<dbReference type="EMBL" id="JAJBMB010000017">
    <property type="protein sequence ID" value="MCB5447159.1"/>
    <property type="molecule type" value="Genomic_DNA"/>
</dbReference>
<dbReference type="InterPro" id="IPR001227">
    <property type="entry name" value="Ac_transferase_dom_sf"/>
</dbReference>
<comment type="catalytic activity">
    <reaction evidence="3 4">
        <text>holo-[ACP] + malonyl-CoA = malonyl-[ACP] + CoA</text>
        <dbReference type="Rhea" id="RHEA:41792"/>
        <dbReference type="Rhea" id="RHEA-COMP:9623"/>
        <dbReference type="Rhea" id="RHEA-COMP:9685"/>
        <dbReference type="ChEBI" id="CHEBI:57287"/>
        <dbReference type="ChEBI" id="CHEBI:57384"/>
        <dbReference type="ChEBI" id="CHEBI:64479"/>
        <dbReference type="ChEBI" id="CHEBI:78449"/>
        <dbReference type="EC" id="2.3.1.39"/>
    </reaction>
</comment>
<proteinExistence type="inferred from homology"/>
<evidence type="ECO:0000256" key="5">
    <source>
        <dbReference type="PIRSR" id="PIRSR000446-1"/>
    </source>
</evidence>
<reference evidence="8" key="1">
    <citation type="submission" date="2019-11" db="EMBL/GenBank/DDBJ databases">
        <authorList>
            <person name="Feng L."/>
        </authorList>
    </citation>
    <scope>NUCLEOTIDE SEQUENCE</scope>
    <source>
        <strain evidence="8">IbartlettiiLFYP30</strain>
    </source>
</reference>
<evidence type="ECO:0000256" key="1">
    <source>
        <dbReference type="ARBA" id="ARBA00022679"/>
    </source>
</evidence>
<evidence type="ECO:0000259" key="6">
    <source>
        <dbReference type="SMART" id="SM00827"/>
    </source>
</evidence>